<feature type="transmembrane region" description="Helical" evidence="11">
    <location>
        <begin position="451"/>
        <end position="469"/>
    </location>
</feature>
<feature type="transmembrane region" description="Helical" evidence="11">
    <location>
        <begin position="647"/>
        <end position="664"/>
    </location>
</feature>
<feature type="transmembrane region" description="Helical" evidence="11">
    <location>
        <begin position="980"/>
        <end position="998"/>
    </location>
</feature>
<dbReference type="Pfam" id="PF24874">
    <property type="entry name" value="Piezo_THU9_anchor"/>
    <property type="match status" value="1"/>
</dbReference>
<evidence type="ECO:0000259" key="14">
    <source>
        <dbReference type="Pfam" id="PF23188"/>
    </source>
</evidence>
<feature type="compositionally biased region" description="Low complexity" evidence="10">
    <location>
        <begin position="334"/>
        <end position="343"/>
    </location>
</feature>
<feature type="transmembrane region" description="Helical" evidence="11">
    <location>
        <begin position="1718"/>
        <end position="1736"/>
    </location>
</feature>
<feature type="transmembrane region" description="Helical" evidence="11">
    <location>
        <begin position="214"/>
        <end position="232"/>
    </location>
</feature>
<proteinExistence type="inferred from homology"/>
<feature type="transmembrane region" description="Helical" evidence="11">
    <location>
        <begin position="1743"/>
        <end position="1762"/>
    </location>
</feature>
<feature type="domain" description="Piezo non-specific cation channel cap" evidence="12">
    <location>
        <begin position="2221"/>
        <end position="2509"/>
    </location>
</feature>
<feature type="transmembrane region" description="Helical" evidence="11">
    <location>
        <begin position="1690"/>
        <end position="1712"/>
    </location>
</feature>
<feature type="transmembrane region" description="Helical" evidence="11">
    <location>
        <begin position="871"/>
        <end position="898"/>
    </location>
</feature>
<evidence type="ECO:0000256" key="10">
    <source>
        <dbReference type="SAM" id="MobiDB-lite"/>
    </source>
</evidence>
<feature type="region of interest" description="Disordered" evidence="10">
    <location>
        <begin position="1830"/>
        <end position="1849"/>
    </location>
</feature>
<evidence type="ECO:0000256" key="7">
    <source>
        <dbReference type="ARBA" id="ARBA00023065"/>
    </source>
</evidence>
<dbReference type="Pfam" id="PF23188">
    <property type="entry name" value="THU_Piezo1"/>
    <property type="match status" value="1"/>
</dbReference>
<feature type="transmembrane region" description="Helical" evidence="11">
    <location>
        <begin position="1941"/>
        <end position="1963"/>
    </location>
</feature>
<feature type="region of interest" description="Disordered" evidence="10">
    <location>
        <begin position="797"/>
        <end position="832"/>
    </location>
</feature>
<feature type="compositionally biased region" description="Acidic residues" evidence="10">
    <location>
        <begin position="810"/>
        <end position="819"/>
    </location>
</feature>
<dbReference type="InterPro" id="IPR056768">
    <property type="entry name" value="THU_Piezo"/>
</dbReference>
<dbReference type="InterPro" id="IPR056770">
    <property type="entry name" value="Piezo_THU9_anchor"/>
</dbReference>
<feature type="transmembrane region" description="Helical" evidence="11">
    <location>
        <begin position="125"/>
        <end position="148"/>
    </location>
</feature>
<organism evidence="17">
    <name type="scientific">Ornithodoros turicata</name>
    <dbReference type="NCBI Taxonomy" id="34597"/>
    <lineage>
        <taxon>Eukaryota</taxon>
        <taxon>Metazoa</taxon>
        <taxon>Ecdysozoa</taxon>
        <taxon>Arthropoda</taxon>
        <taxon>Chelicerata</taxon>
        <taxon>Arachnida</taxon>
        <taxon>Acari</taxon>
        <taxon>Parasitiformes</taxon>
        <taxon>Ixodida</taxon>
        <taxon>Ixodoidea</taxon>
        <taxon>Argasidae</taxon>
        <taxon>Ornithodorinae</taxon>
        <taxon>Ornithodoros</taxon>
    </lineage>
</organism>
<feature type="domain" description="Piezo transmembrane helical unit" evidence="14">
    <location>
        <begin position="1699"/>
        <end position="1821"/>
    </location>
</feature>
<feature type="domain" description="Piezo THU9 and anchor" evidence="16">
    <location>
        <begin position="1939"/>
        <end position="2178"/>
    </location>
</feature>
<comment type="similarity">
    <text evidence="2">Belongs to the PIEZO (TC 1.A.75) family.</text>
</comment>
<evidence type="ECO:0000259" key="15">
    <source>
        <dbReference type="Pfam" id="PF24871"/>
    </source>
</evidence>
<keyword evidence="3" id="KW-0813">Transport</keyword>
<feature type="transmembrane region" description="Helical" evidence="11">
    <location>
        <begin position="2080"/>
        <end position="2099"/>
    </location>
</feature>
<feature type="transmembrane region" description="Helical" evidence="11">
    <location>
        <begin position="15"/>
        <end position="40"/>
    </location>
</feature>
<feature type="region of interest" description="Disordered" evidence="10">
    <location>
        <begin position="334"/>
        <end position="357"/>
    </location>
</feature>
<evidence type="ECO:0000313" key="17">
    <source>
        <dbReference type="EMBL" id="MBY09243.1"/>
    </source>
</evidence>
<evidence type="ECO:0000259" key="12">
    <source>
        <dbReference type="Pfam" id="PF12166"/>
    </source>
</evidence>
<feature type="transmembrane region" description="Helical" evidence="11">
    <location>
        <begin position="160"/>
        <end position="180"/>
    </location>
</feature>
<reference evidence="17" key="1">
    <citation type="submission" date="2018-03" db="EMBL/GenBank/DDBJ databases">
        <title>The relapsing fever spirochete Borrelia turicatae persists in the highly oxidative environment of its soft-bodied tick vector.</title>
        <authorList>
            <person name="Bourret T.J."/>
            <person name="Boyle W.K."/>
            <person name="Valenzuela J.G."/>
            <person name="Oliveira F."/>
            <person name="Lopez J.E."/>
        </authorList>
    </citation>
    <scope>NUCLEOTIDE SEQUENCE</scope>
    <source>
        <strain evidence="17">Kansas strain/isolate</strain>
        <tissue evidence="17">Salivary glands</tissue>
    </source>
</reference>
<evidence type="ECO:0000256" key="4">
    <source>
        <dbReference type="ARBA" id="ARBA00022475"/>
    </source>
</evidence>
<keyword evidence="7" id="KW-0406">Ion transport</keyword>
<comment type="subcellular location">
    <subcellularLocation>
        <location evidence="1">Cell membrane</location>
        <topology evidence="1">Multi-pass membrane protein</topology>
    </subcellularLocation>
</comment>
<feature type="compositionally biased region" description="Polar residues" evidence="10">
    <location>
        <begin position="1519"/>
        <end position="1545"/>
    </location>
</feature>
<feature type="transmembrane region" description="Helical" evidence="11">
    <location>
        <begin position="186"/>
        <end position="202"/>
    </location>
</feature>
<keyword evidence="5 11" id="KW-0812">Transmembrane</keyword>
<feature type="compositionally biased region" description="Basic and acidic residues" evidence="10">
    <location>
        <begin position="1835"/>
        <end position="1849"/>
    </location>
</feature>
<evidence type="ECO:0000259" key="13">
    <source>
        <dbReference type="Pfam" id="PF15917"/>
    </source>
</evidence>
<evidence type="ECO:0000256" key="8">
    <source>
        <dbReference type="ARBA" id="ARBA00023136"/>
    </source>
</evidence>
<feature type="transmembrane region" description="Helical" evidence="11">
    <location>
        <begin position="1208"/>
        <end position="1227"/>
    </location>
</feature>
<dbReference type="InterPro" id="IPR031805">
    <property type="entry name" value="Piezo_TM25-28"/>
</dbReference>
<feature type="transmembrane region" description="Helical" evidence="11">
    <location>
        <begin position="1983"/>
        <end position="2003"/>
    </location>
</feature>
<dbReference type="Pfam" id="PF24871">
    <property type="entry name" value="Piezo_TM1-24"/>
    <property type="match status" value="2"/>
</dbReference>
<evidence type="ECO:0000256" key="2">
    <source>
        <dbReference type="ARBA" id="ARBA00007821"/>
    </source>
</evidence>
<feature type="transmembrane region" description="Helical" evidence="11">
    <location>
        <begin position="2048"/>
        <end position="2068"/>
    </location>
</feature>
<feature type="transmembrane region" description="Helical" evidence="11">
    <location>
        <begin position="623"/>
        <end position="641"/>
    </location>
</feature>
<keyword evidence="6 11" id="KW-1133">Transmembrane helix</keyword>
<feature type="transmembrane region" description="Helical" evidence="11">
    <location>
        <begin position="61"/>
        <end position="80"/>
    </location>
</feature>
<feature type="transmembrane region" description="Helical" evidence="11">
    <location>
        <begin position="2156"/>
        <end position="2179"/>
    </location>
</feature>
<evidence type="ECO:0000256" key="6">
    <source>
        <dbReference type="ARBA" id="ARBA00022989"/>
    </source>
</evidence>
<keyword evidence="4" id="KW-1003">Cell membrane</keyword>
<feature type="region of interest" description="Disordered" evidence="10">
    <location>
        <begin position="1485"/>
        <end position="1568"/>
    </location>
</feature>
<feature type="domain" description="Piezo TM1-24" evidence="15">
    <location>
        <begin position="26"/>
        <end position="147"/>
    </location>
</feature>
<dbReference type="GO" id="GO:0005886">
    <property type="term" value="C:plasma membrane"/>
    <property type="evidence" value="ECO:0007669"/>
    <property type="project" value="UniProtKB-SubCell"/>
</dbReference>
<dbReference type="Pfam" id="PF15917">
    <property type="entry name" value="Piezo_TM25-28"/>
    <property type="match status" value="1"/>
</dbReference>
<evidence type="ECO:0000256" key="3">
    <source>
        <dbReference type="ARBA" id="ARBA00022448"/>
    </source>
</evidence>
<keyword evidence="9" id="KW-0407">Ion channel</keyword>
<name>A0A2R5LI76_9ACAR</name>
<feature type="transmembrane region" description="Helical" evidence="11">
    <location>
        <begin position="1049"/>
        <end position="1077"/>
    </location>
</feature>
<feature type="domain" description="Piezo TM1-24" evidence="15">
    <location>
        <begin position="161"/>
        <end position="758"/>
    </location>
</feature>
<feature type="domain" description="Piezo TM25-28" evidence="13">
    <location>
        <begin position="1189"/>
        <end position="1424"/>
    </location>
</feature>
<feature type="transmembrane region" description="Helical" evidence="11">
    <location>
        <begin position="2012"/>
        <end position="2033"/>
    </location>
</feature>
<feature type="transmembrane region" description="Helical" evidence="11">
    <location>
        <begin position="421"/>
        <end position="445"/>
    </location>
</feature>
<dbReference type="Pfam" id="PF12166">
    <property type="entry name" value="Piezo_cap"/>
    <property type="match status" value="1"/>
</dbReference>
<dbReference type="InterPro" id="IPR027272">
    <property type="entry name" value="Piezo"/>
</dbReference>
<feature type="transmembrane region" description="Helical" evidence="11">
    <location>
        <begin position="1796"/>
        <end position="1814"/>
    </location>
</feature>
<dbReference type="EMBL" id="GGLE01005117">
    <property type="protein sequence ID" value="MBY09243.1"/>
    <property type="molecule type" value="Transcribed_RNA"/>
</dbReference>
<feature type="compositionally biased region" description="Low complexity" evidence="10">
    <location>
        <begin position="800"/>
        <end position="809"/>
    </location>
</feature>
<dbReference type="PANTHER" id="PTHR47049">
    <property type="entry name" value="PIEZO-TYPE MECHANOSENSITIVE ION CHANNEL HOMOLOG"/>
    <property type="match status" value="1"/>
</dbReference>
<feature type="transmembrane region" description="Helical" evidence="11">
    <location>
        <begin position="1268"/>
        <end position="1293"/>
    </location>
</feature>
<feature type="transmembrane region" description="Helical" evidence="11">
    <location>
        <begin position="1089"/>
        <end position="1107"/>
    </location>
</feature>
<feature type="transmembrane region" description="Helical" evidence="11">
    <location>
        <begin position="2421"/>
        <end position="2441"/>
    </location>
</feature>
<evidence type="ECO:0000256" key="1">
    <source>
        <dbReference type="ARBA" id="ARBA00004651"/>
    </source>
</evidence>
<feature type="transmembrane region" description="Helical" evidence="11">
    <location>
        <begin position="1232"/>
        <end position="1248"/>
    </location>
</feature>
<dbReference type="GO" id="GO:0008381">
    <property type="term" value="F:mechanosensitive monoatomic ion channel activity"/>
    <property type="evidence" value="ECO:0007669"/>
    <property type="project" value="InterPro"/>
</dbReference>
<evidence type="ECO:0000256" key="9">
    <source>
        <dbReference type="ARBA" id="ARBA00023303"/>
    </source>
</evidence>
<keyword evidence="8 11" id="KW-0472">Membrane</keyword>
<dbReference type="PANTHER" id="PTHR47049:SF2">
    <property type="entry name" value="PIEZO-TYPE MECHANOSENSITIVE ION CHANNEL HOMOLOG"/>
    <property type="match status" value="1"/>
</dbReference>
<feature type="region of interest" description="Disordered" evidence="10">
    <location>
        <begin position="374"/>
        <end position="404"/>
    </location>
</feature>
<dbReference type="InterPro" id="IPR031334">
    <property type="entry name" value="Piezo_cap_dom"/>
</dbReference>
<feature type="transmembrane region" description="Helical" evidence="11">
    <location>
        <begin position="279"/>
        <end position="303"/>
    </location>
</feature>
<feature type="transmembrane region" description="Helical" evidence="11">
    <location>
        <begin position="676"/>
        <end position="696"/>
    </location>
</feature>
<sequence length="2517" mass="284369">MVKAAVSLILFRVGIPIVLLLGVLFRYNAFSLLYFMLLLANPHLPSPGACTSSRHSRSSRGYLRIVVLVSAAVCLCQLIYQVVLLSTHGYGDQKVDPCSSRERVLALIGLHRADEGFSFPQGLRLIGIDGLILVIALITMLMTSKLVFEEVPSPGGRGRVFLLFIGELMTLVLMAAAGVLYASLLSLAYFLCFLALATWLSLRGEHHHFYLGRCLLLVYSFLHLLLLYGYQFDFAQDLLRPELLTARLLGLPPLRESVCEAGGASENDVRSLRFRPLHWTLYMGPLSILAFYWMLAIVTHYRLRVPVVAGEKRPRSSTGSMVGSTSGGGWGSEAVAAASRRASMTQRPSALSYTRRRRRDSGLLQHDHVGRSYQAMGQSKDDQAPKSPWNSPDGAPLPHLGDGDHGAQACQPNVGFGMREALLVLLQVVHLLTRGSYVVTLIIMMAWSITYHSWLTFILLFWSCIVWMMPSSRAACLRSSPALVAYAEALLLLQYLYSLDLRDDELPQKVHAVNLAQIGLVKYHHDSYQPLAVKILYSVMFWITLRQYVEYKRSADCTPQVVAIETELAHPQETASPEIVAMEPFAARYHPGVHASRQMSVTVAAVVGAQASLRRLGALLHRFLTHYWIWVVASMLMVISLGGSDVVLYRIAYMFLFLFFILMFQFSYELWIRVMYGFWLTVIIYSMLVLVLIYTYQFENFPSYWTNYLGVPQEIQKDIGLEVYQSDPGTLFLKLLTPTFFLVITIIQLHYFHQEFVKLNQHIYSSRRSTEDVSSRGTYLDAPEDRVADEGSVHVDLPDTEQQQQQQQQTDDEEEEEAPTPETVLSRPPSRVQEEAAQESHIWWSMERIGQFMSSVLEVVWRLLEIHMIKIVLFSVMCLSIYDVCAVHVVFVALVVVALPLRGLQTFLCHCCSLWASALLLAKMIYQLGFVDTYGWETNCTHVQGLGNATKFPFPFNQTIDNRVWVGFEKTSHLTSYCKGYIGLIVVFSAYAIVRYRQRFHRLKLGLPEPSPGVVFPLANRGNADQGLGECLQFLVNYFFYKFGVEVCFVTMVACIGVRLDVFSLVTALWLCALFLLRRQHLSCAWPFYVTYLCIVLPLQYLMAMGLPPGLCIEYPWWEPSNKVLTETAIWLYLPNFENPPTAAKILVDFFQLVFACCQLYVFALEKGGNSGGGSNEEIYNGRGHFTGESPNPIPDFTSYNKTYLSNMQVLLFFSFYWVTLAVMFLAGTNRVSLFAMGYVLGCFFFLWNGNEFYLKPMQRLLRMWNTLLAYNVVVILIKCILQVVGCVFLDYLECWMVQLLGIACLKKLEQRSAFAHTVGKSATDPEKCGAPMDEAGLLWDGICLAFLLVQKRIFMSYYFQHLIIEVLAQQSLASRGAEMIHEIQCKEVQHQRAVERDIMEKIKCKMDKIRATQQKMRTGGSAEPETHYQAIRSGDYYLFEDSPGADTLDLDLDVKGHSPSDEDADVKVRGLNALLSNAIKAGTVRRATEDQHGAEDDTEDVGESSCLSPIVSADRSLSRTVSGASQPSKSSGHQETEMPSTSVLVSPDDQDAEGTVTEGITEQSPPLEEGFMDKVRGYLTFALALMDSLLISATAKLNSVSRDYRYVAKRLAREKRGVKGQFANGLVGDLEEALVRSKAMQGSQPLEIDHVTNSGTKSCDELLLTDSGNGADGGREDDFAQERPSAVRFLAACYYALVSRSEVVCYLVIVVNQMKSASLLSLPLPLMAFLWGSLSVPRPTKLFWVTIITYTEAIVVIKYLFQFDLFGWNKEDARSGPFDPPRLLGIERRTDDSDYALYDLLLLLMVFFHRFMLKSLGLWKDTQRSVTGQEEDTSADKADVKPSNDKQVVTDEKPVEGMPATIAAAESGLELAGLGTLPVQDCDYSGDDTGDADQVREQSTVGESFMYLSKIFEGINRYLEPFRNFFDNLLHPVYRVTTDVYAYMFFCDFINFFIMVFGYWAFGTGGSEDGVASYFKRNEVPIPFLIMLLAQFALIVIDRALYLRKYILGKLVFQIFMVLVIHIWMFFVLPAISHRGFVEDKNLPPKLWYFIKCIYLILSAYQIRSGYPTRILGNFFCKKYNYINYFLFKGYMLVPFLYELRSLMDWIWTDTSMNLSNWLKMEDIFANVFLLKCLRRAEEEYPTPRGSCRSSLTKYGLGGLLLFAIILIIWFPLLLFSLGNTVGRSLLPSDVTLELNIGGYQPLFRINVQQGAIKPLPYDSWRLLQAQYKNSAGALAFLANYDAADVAVISINGNSTAVWSISPPSQEALIRELNQTSVALHLRWQFTRDIEDVKEFERTHGDEKVVTLADSALRRDLAMMLSGDAEVGGVTVPPILPKYLLVSRAGRVDVVRALDGEMYRNLTLRLHTGSFQNLSGLSEWWQVQGSCSENYPYPFLPDTDPSYCSYLNIIVFCDKVFPQALSLLSGYGIVGLYTTFVLVASRLMRGFMAGTSFTIMFDDMPYVDRVLQLCLDIYLVRESRELALEEDLFAKLIFLYRSPETLIKWTRPTHPQPRIQ</sequence>
<evidence type="ECO:0000256" key="11">
    <source>
        <dbReference type="SAM" id="Phobius"/>
    </source>
</evidence>
<dbReference type="InterPro" id="IPR056769">
    <property type="entry name" value="Piezo_TM1-24"/>
</dbReference>
<protein>
    <submittedName>
        <fullName evidence="17">Putative piezo-type mechanosensitive ion channel component 1</fullName>
    </submittedName>
</protein>
<evidence type="ECO:0000256" key="5">
    <source>
        <dbReference type="ARBA" id="ARBA00022692"/>
    </source>
</evidence>
<feature type="compositionally biased region" description="Basic and acidic residues" evidence="10">
    <location>
        <begin position="1487"/>
        <end position="1496"/>
    </location>
</feature>
<evidence type="ECO:0000259" key="16">
    <source>
        <dbReference type="Pfam" id="PF24874"/>
    </source>
</evidence>
<feature type="transmembrane region" description="Helical" evidence="11">
    <location>
        <begin position="731"/>
        <end position="752"/>
    </location>
</feature>
<accession>A0A2R5LI76</accession>